<reference evidence="1 2" key="1">
    <citation type="submission" date="2013-08" db="EMBL/GenBank/DDBJ databases">
        <authorList>
            <consortium name="DOE Joint Genome Institute"/>
            <person name="Eisen J."/>
            <person name="Huntemann M."/>
            <person name="Han J."/>
            <person name="Chen A."/>
            <person name="Kyrpides N."/>
            <person name="Mavromatis K."/>
            <person name="Markowitz V."/>
            <person name="Palaniappan K."/>
            <person name="Ivanova N."/>
            <person name="Schaumberg A."/>
            <person name="Pati A."/>
            <person name="Liolios K."/>
            <person name="Nordberg H.P."/>
            <person name="Cantor M.N."/>
            <person name="Hua S.X."/>
            <person name="Woyke T."/>
        </authorList>
    </citation>
    <scope>NUCLEOTIDE SEQUENCE [LARGE SCALE GENOMIC DNA]</scope>
    <source>
        <strain evidence="1 2">DSM 2278</strain>
    </source>
</reference>
<dbReference type="EMBL" id="AZAJ01000001">
    <property type="protein sequence ID" value="ETA67094.1"/>
    <property type="molecule type" value="Genomic_DNA"/>
</dbReference>
<organism evidence="1 2">
    <name type="scientific">Methanolobus tindarius DSM 2278</name>
    <dbReference type="NCBI Taxonomy" id="1090322"/>
    <lineage>
        <taxon>Archaea</taxon>
        <taxon>Methanobacteriati</taxon>
        <taxon>Methanobacteriota</taxon>
        <taxon>Stenosarchaea group</taxon>
        <taxon>Methanomicrobia</taxon>
        <taxon>Methanosarcinales</taxon>
        <taxon>Methanosarcinaceae</taxon>
        <taxon>Methanolobus</taxon>
    </lineage>
</organism>
<proteinExistence type="predicted"/>
<dbReference type="RefSeq" id="WP_023844230.1">
    <property type="nucleotide sequence ID" value="NZ_AZAJ01000001.1"/>
</dbReference>
<dbReference type="Proteomes" id="UP000019483">
    <property type="component" value="Unassembled WGS sequence"/>
</dbReference>
<sequence>MKQKSDIAAKTESSVDILKDHIEEISVKCLDNNWIQDNKIDLNSLMADNHSNKHFKPSSGLFNNNVD</sequence>
<dbReference type="OrthoDB" id="125734at2157"/>
<accession>W9DMX0</accession>
<gene>
    <name evidence="1" type="ORF">MettiDRAFT_0504</name>
</gene>
<evidence type="ECO:0000313" key="2">
    <source>
        <dbReference type="Proteomes" id="UP000019483"/>
    </source>
</evidence>
<protein>
    <submittedName>
        <fullName evidence="1">Uncharacterized protein</fullName>
    </submittedName>
</protein>
<evidence type="ECO:0000313" key="1">
    <source>
        <dbReference type="EMBL" id="ETA67094.1"/>
    </source>
</evidence>
<comment type="caution">
    <text evidence="1">The sequence shown here is derived from an EMBL/GenBank/DDBJ whole genome shotgun (WGS) entry which is preliminary data.</text>
</comment>
<keyword evidence="2" id="KW-1185">Reference proteome</keyword>
<dbReference type="AlphaFoldDB" id="W9DMX0"/>
<name>W9DMX0_METTI</name>